<comment type="caution">
    <text evidence="1">The sequence shown here is derived from an EMBL/GenBank/DDBJ whole genome shotgun (WGS) entry which is preliminary data.</text>
</comment>
<dbReference type="Pfam" id="PF13692">
    <property type="entry name" value="Glyco_trans_1_4"/>
    <property type="match status" value="1"/>
</dbReference>
<dbReference type="Proteomes" id="UP000321513">
    <property type="component" value="Unassembled WGS sequence"/>
</dbReference>
<dbReference type="Gene3D" id="3.40.50.2000">
    <property type="entry name" value="Glycogen Phosphorylase B"/>
    <property type="match status" value="2"/>
</dbReference>
<reference evidence="1 2" key="1">
    <citation type="submission" date="2019-07" db="EMBL/GenBank/DDBJ databases">
        <title>Whole genome shotgun sequence of Segetibacter aerophilus NBRC 106135.</title>
        <authorList>
            <person name="Hosoyama A."/>
            <person name="Uohara A."/>
            <person name="Ohji S."/>
            <person name="Ichikawa N."/>
        </authorList>
    </citation>
    <scope>NUCLEOTIDE SEQUENCE [LARGE SCALE GENOMIC DNA]</scope>
    <source>
        <strain evidence="1 2">NBRC 106135</strain>
    </source>
</reference>
<organism evidence="1 2">
    <name type="scientific">Segetibacter aerophilus</name>
    <dbReference type="NCBI Taxonomy" id="670293"/>
    <lineage>
        <taxon>Bacteria</taxon>
        <taxon>Pseudomonadati</taxon>
        <taxon>Bacteroidota</taxon>
        <taxon>Chitinophagia</taxon>
        <taxon>Chitinophagales</taxon>
        <taxon>Chitinophagaceae</taxon>
        <taxon>Segetibacter</taxon>
    </lineage>
</organism>
<dbReference type="RefSeq" id="WP_147205736.1">
    <property type="nucleotide sequence ID" value="NZ_BJYT01000025.1"/>
</dbReference>
<keyword evidence="1" id="KW-0808">Transferase</keyword>
<gene>
    <name evidence="1" type="primary">wbaD</name>
    <name evidence="1" type="ORF">SAE01_41250</name>
</gene>
<evidence type="ECO:0000313" key="1">
    <source>
        <dbReference type="EMBL" id="GEO11629.1"/>
    </source>
</evidence>
<keyword evidence="2" id="KW-1185">Reference proteome</keyword>
<dbReference type="CDD" id="cd03801">
    <property type="entry name" value="GT4_PimA-like"/>
    <property type="match status" value="1"/>
</dbReference>
<dbReference type="SUPFAM" id="SSF53756">
    <property type="entry name" value="UDP-Glycosyltransferase/glycogen phosphorylase"/>
    <property type="match status" value="1"/>
</dbReference>
<dbReference type="PANTHER" id="PTHR12526">
    <property type="entry name" value="GLYCOSYLTRANSFERASE"/>
    <property type="match status" value="1"/>
</dbReference>
<name>A0A512BI16_9BACT</name>
<accession>A0A512BI16</accession>
<proteinExistence type="predicted"/>
<dbReference type="AlphaFoldDB" id="A0A512BI16"/>
<sequence length="424" mass="48557">MSFDSKNINVYGNNDKELVGQNKPTCFFIVSRVPFPPVGGDKLKYFNMIEILKMRYKISMVIISDEKVTPEMKEYLDNSGHEYKIFSYSRLRFKLNAIKAFFSTLPLQVGYYYFGEVHEYCRKNIKREDFVMANLIRTALYVQDLPNKKFIDVADSIYLNYIRSIDRVSSFFWRTVYSIEIKRLQGFEQKCVANFDASLFANWSERNYYSDFGRAIWIPNGVSSKLLETNYFRRKKSLFPEVVFFGKMDYQPNIDAVNWLISKVLPLVPSLKIRIIGGSPHPKIKALGKRYSNSVVIEGFVKDPYQAMYDATAVVAPMQTGGGIQNKILEAMAIGAIVLTTTLGAKAIIGAVSGEHLIICDEPQDYATAIMELHNNSKNSIPMGLKAKKLMKESFTWDLYAKKLYEVLDEASFNKIEQNNKTAC</sequence>
<protein>
    <submittedName>
        <fullName evidence="1">Glycosyl transferase family 1</fullName>
    </submittedName>
</protein>
<evidence type="ECO:0000313" key="2">
    <source>
        <dbReference type="Proteomes" id="UP000321513"/>
    </source>
</evidence>
<dbReference type="GO" id="GO:0016740">
    <property type="term" value="F:transferase activity"/>
    <property type="evidence" value="ECO:0007669"/>
    <property type="project" value="UniProtKB-KW"/>
</dbReference>
<dbReference type="OrthoDB" id="9807209at2"/>
<dbReference type="EMBL" id="BJYT01000025">
    <property type="protein sequence ID" value="GEO11629.1"/>
    <property type="molecule type" value="Genomic_DNA"/>
</dbReference>